<sequence length="265" mass="31157">MEDPDTIGKSDPKTLVYIKQWRLMLWMVGAWPDDAVNDRPRRPPYFAMFLLFETSVVIAGQIYFILTKFRVLSFIDIGDAYIALALSFLVGFRTFLLCFKTYGTIFWKFLRKFHLMHFKHKNEYWEEVYHTTNKVSTYFTKFMIWLAISGAVSVNITPLYQNYRLGVFQDEPPENVSAEFSVHYSFPGFKQEDFYLFVTVANLWISYVSAFIICTMDLALYLMIIQIIGHINTLIHTLRNFPEPQKVKELHGFKQKFVSHLLVGT</sequence>
<dbReference type="GO" id="GO:0005549">
    <property type="term" value="F:odorant binding"/>
    <property type="evidence" value="ECO:0007669"/>
    <property type="project" value="InterPro"/>
</dbReference>
<keyword evidence="8 11" id="KW-0675">Receptor</keyword>
<gene>
    <name evidence="11" type="primary">OR2</name>
</gene>
<evidence type="ECO:0000256" key="3">
    <source>
        <dbReference type="ARBA" id="ARBA00022606"/>
    </source>
</evidence>
<reference evidence="11" key="1">
    <citation type="submission" date="2019-04" db="EMBL/GenBank/DDBJ databases">
        <authorList>
            <person name="Sheng S."/>
        </authorList>
    </citation>
    <scope>NUCLEOTIDE SEQUENCE</scope>
</reference>
<accession>A0A6M3GUJ3</accession>
<name>A0A6M3GUJ3_GLYPY</name>
<evidence type="ECO:0000256" key="5">
    <source>
        <dbReference type="ARBA" id="ARBA00022725"/>
    </source>
</evidence>
<dbReference type="InterPro" id="IPR004117">
    <property type="entry name" value="7tm6_olfct_rcpt"/>
</dbReference>
<feature type="transmembrane region" description="Helical" evidence="10">
    <location>
        <begin position="142"/>
        <end position="160"/>
    </location>
</feature>
<evidence type="ECO:0000256" key="6">
    <source>
        <dbReference type="ARBA" id="ARBA00022989"/>
    </source>
</evidence>
<dbReference type="GO" id="GO:0004984">
    <property type="term" value="F:olfactory receptor activity"/>
    <property type="evidence" value="ECO:0007669"/>
    <property type="project" value="InterPro"/>
</dbReference>
<evidence type="ECO:0000313" key="11">
    <source>
        <dbReference type="EMBL" id="QIJ45827.1"/>
    </source>
</evidence>
<organism evidence="11">
    <name type="scientific">Glyphodes pyloalis</name>
    <name type="common">Lesser mulberry snout moth</name>
    <dbReference type="NCBI Taxonomy" id="1242752"/>
    <lineage>
        <taxon>Eukaryota</taxon>
        <taxon>Metazoa</taxon>
        <taxon>Ecdysozoa</taxon>
        <taxon>Arthropoda</taxon>
        <taxon>Hexapoda</taxon>
        <taxon>Insecta</taxon>
        <taxon>Pterygota</taxon>
        <taxon>Neoptera</taxon>
        <taxon>Endopterygota</taxon>
        <taxon>Lepidoptera</taxon>
        <taxon>Glossata</taxon>
        <taxon>Ditrysia</taxon>
        <taxon>Pyraloidea</taxon>
        <taxon>Crambidae</taxon>
        <taxon>Spilomelinae</taxon>
        <taxon>Glyphodes</taxon>
    </lineage>
</organism>
<feature type="transmembrane region" description="Helical" evidence="10">
    <location>
        <begin position="78"/>
        <end position="102"/>
    </location>
</feature>
<proteinExistence type="evidence at transcript level"/>
<evidence type="ECO:0000256" key="8">
    <source>
        <dbReference type="ARBA" id="ARBA00023170"/>
    </source>
</evidence>
<keyword evidence="5" id="KW-0552">Olfaction</keyword>
<evidence type="ECO:0000256" key="2">
    <source>
        <dbReference type="ARBA" id="ARBA00022475"/>
    </source>
</evidence>
<dbReference type="GO" id="GO:0005886">
    <property type="term" value="C:plasma membrane"/>
    <property type="evidence" value="ECO:0007669"/>
    <property type="project" value="UniProtKB-SubCell"/>
</dbReference>
<dbReference type="AlphaFoldDB" id="A0A6M3GUJ3"/>
<evidence type="ECO:0000256" key="1">
    <source>
        <dbReference type="ARBA" id="ARBA00004651"/>
    </source>
</evidence>
<dbReference type="PANTHER" id="PTHR21137:SF35">
    <property type="entry name" value="ODORANT RECEPTOR 19A-RELATED"/>
    <property type="match status" value="1"/>
</dbReference>
<keyword evidence="7 10" id="KW-0472">Membrane</keyword>
<comment type="subcellular location">
    <subcellularLocation>
        <location evidence="1">Cell membrane</location>
        <topology evidence="1">Multi-pass membrane protein</topology>
    </subcellularLocation>
</comment>
<evidence type="ECO:0000256" key="4">
    <source>
        <dbReference type="ARBA" id="ARBA00022692"/>
    </source>
</evidence>
<evidence type="ECO:0000256" key="10">
    <source>
        <dbReference type="SAM" id="Phobius"/>
    </source>
</evidence>
<feature type="transmembrane region" description="Helical" evidence="10">
    <location>
        <begin position="45"/>
        <end position="66"/>
    </location>
</feature>
<keyword evidence="2" id="KW-1003">Cell membrane</keyword>
<evidence type="ECO:0000256" key="7">
    <source>
        <dbReference type="ARBA" id="ARBA00023136"/>
    </source>
</evidence>
<protein>
    <submittedName>
        <fullName evidence="11">Olfactory receptor</fullName>
    </submittedName>
</protein>
<evidence type="ECO:0000256" key="9">
    <source>
        <dbReference type="ARBA" id="ARBA00023224"/>
    </source>
</evidence>
<keyword evidence="9" id="KW-0807">Transducer</keyword>
<dbReference type="EMBL" id="MK821040">
    <property type="protein sequence ID" value="QIJ45827.1"/>
    <property type="molecule type" value="mRNA"/>
</dbReference>
<keyword evidence="4 10" id="KW-0812">Transmembrane</keyword>
<dbReference type="GO" id="GO:0007165">
    <property type="term" value="P:signal transduction"/>
    <property type="evidence" value="ECO:0007669"/>
    <property type="project" value="UniProtKB-KW"/>
</dbReference>
<dbReference type="PANTHER" id="PTHR21137">
    <property type="entry name" value="ODORANT RECEPTOR"/>
    <property type="match status" value="1"/>
</dbReference>
<keyword evidence="6 10" id="KW-1133">Transmembrane helix</keyword>
<keyword evidence="3" id="KW-0716">Sensory transduction</keyword>